<accession>A0AAQ3NPS9</accession>
<reference evidence="1 2" key="1">
    <citation type="journal article" date="2023" name="Life. Sci Alliance">
        <title>Evolutionary insights into 3D genome organization and epigenetic landscape of Vigna mungo.</title>
        <authorList>
            <person name="Junaid A."/>
            <person name="Singh B."/>
            <person name="Bhatia S."/>
        </authorList>
    </citation>
    <scope>NUCLEOTIDE SEQUENCE [LARGE SCALE GENOMIC DNA]</scope>
    <source>
        <strain evidence="1">Urdbean</strain>
    </source>
</reference>
<sequence length="101" mass="12125">MVMQSIFLVFLVFIHKWNKLFNLYVKIKKLRVITLHLKIIAFWGPATSHHYLRLITYYRSLTLQICVYICVPNNTTLIEWLHREKPNQAINFNRFFSLPGS</sequence>
<proteinExistence type="predicted"/>
<keyword evidence="2" id="KW-1185">Reference proteome</keyword>
<name>A0AAQ3NPS9_VIGMU</name>
<gene>
    <name evidence="1" type="ORF">V8G54_011710</name>
</gene>
<protein>
    <submittedName>
        <fullName evidence="1">Uncharacterized protein</fullName>
    </submittedName>
</protein>
<organism evidence="1 2">
    <name type="scientific">Vigna mungo</name>
    <name type="common">Black gram</name>
    <name type="synonym">Phaseolus mungo</name>
    <dbReference type="NCBI Taxonomy" id="3915"/>
    <lineage>
        <taxon>Eukaryota</taxon>
        <taxon>Viridiplantae</taxon>
        <taxon>Streptophyta</taxon>
        <taxon>Embryophyta</taxon>
        <taxon>Tracheophyta</taxon>
        <taxon>Spermatophyta</taxon>
        <taxon>Magnoliopsida</taxon>
        <taxon>eudicotyledons</taxon>
        <taxon>Gunneridae</taxon>
        <taxon>Pentapetalae</taxon>
        <taxon>rosids</taxon>
        <taxon>fabids</taxon>
        <taxon>Fabales</taxon>
        <taxon>Fabaceae</taxon>
        <taxon>Papilionoideae</taxon>
        <taxon>50 kb inversion clade</taxon>
        <taxon>NPAAA clade</taxon>
        <taxon>indigoferoid/millettioid clade</taxon>
        <taxon>Phaseoleae</taxon>
        <taxon>Vigna</taxon>
    </lineage>
</organism>
<dbReference type="AlphaFoldDB" id="A0AAQ3NPS9"/>
<evidence type="ECO:0000313" key="1">
    <source>
        <dbReference type="EMBL" id="WVZ14144.1"/>
    </source>
</evidence>
<dbReference type="EMBL" id="CP144697">
    <property type="protein sequence ID" value="WVZ14144.1"/>
    <property type="molecule type" value="Genomic_DNA"/>
</dbReference>
<evidence type="ECO:0000313" key="2">
    <source>
        <dbReference type="Proteomes" id="UP001374535"/>
    </source>
</evidence>
<dbReference type="Proteomes" id="UP001374535">
    <property type="component" value="Chromosome 4"/>
</dbReference>